<name>A0AAV2M562_KNICA</name>
<reference evidence="2 3" key="1">
    <citation type="submission" date="2024-04" db="EMBL/GenBank/DDBJ databases">
        <authorList>
            <person name="Waldvogel A.-M."/>
            <person name="Schoenle A."/>
        </authorList>
    </citation>
    <scope>NUCLEOTIDE SEQUENCE [LARGE SCALE GENOMIC DNA]</scope>
</reference>
<feature type="compositionally biased region" description="Basic residues" evidence="1">
    <location>
        <begin position="19"/>
        <end position="29"/>
    </location>
</feature>
<gene>
    <name evidence="2" type="ORF">KC01_LOCUS35331</name>
</gene>
<keyword evidence="3" id="KW-1185">Reference proteome</keyword>
<protein>
    <submittedName>
        <fullName evidence="2">Uncharacterized protein</fullName>
    </submittedName>
</protein>
<feature type="region of interest" description="Disordered" evidence="1">
    <location>
        <begin position="1"/>
        <end position="29"/>
    </location>
</feature>
<feature type="compositionally biased region" description="Basic and acidic residues" evidence="1">
    <location>
        <begin position="9"/>
        <end position="18"/>
    </location>
</feature>
<proteinExistence type="predicted"/>
<evidence type="ECO:0000313" key="3">
    <source>
        <dbReference type="Proteomes" id="UP001497482"/>
    </source>
</evidence>
<dbReference type="EMBL" id="OZ035828">
    <property type="protein sequence ID" value="CAL1608391.1"/>
    <property type="molecule type" value="Genomic_DNA"/>
</dbReference>
<sequence>MQNTGLRGAVRERQERRAMRQTRWKRQRARRDARVGSSCRCARTSGEVFVVRKDEDGWWTHTGGSWDVEEVSE</sequence>
<dbReference type="AlphaFoldDB" id="A0AAV2M562"/>
<evidence type="ECO:0000256" key="1">
    <source>
        <dbReference type="SAM" id="MobiDB-lite"/>
    </source>
</evidence>
<dbReference type="Proteomes" id="UP001497482">
    <property type="component" value="Chromosome 6"/>
</dbReference>
<organism evidence="2 3">
    <name type="scientific">Knipowitschia caucasica</name>
    <name type="common">Caucasian dwarf goby</name>
    <name type="synonym">Pomatoschistus caucasicus</name>
    <dbReference type="NCBI Taxonomy" id="637954"/>
    <lineage>
        <taxon>Eukaryota</taxon>
        <taxon>Metazoa</taxon>
        <taxon>Chordata</taxon>
        <taxon>Craniata</taxon>
        <taxon>Vertebrata</taxon>
        <taxon>Euteleostomi</taxon>
        <taxon>Actinopterygii</taxon>
        <taxon>Neopterygii</taxon>
        <taxon>Teleostei</taxon>
        <taxon>Neoteleostei</taxon>
        <taxon>Acanthomorphata</taxon>
        <taxon>Gobiaria</taxon>
        <taxon>Gobiiformes</taxon>
        <taxon>Gobioidei</taxon>
        <taxon>Gobiidae</taxon>
        <taxon>Gobiinae</taxon>
        <taxon>Knipowitschia</taxon>
    </lineage>
</organism>
<evidence type="ECO:0000313" key="2">
    <source>
        <dbReference type="EMBL" id="CAL1608391.1"/>
    </source>
</evidence>
<accession>A0AAV2M562</accession>